<reference evidence="1 2" key="1">
    <citation type="submission" date="2024-01" db="EMBL/GenBank/DDBJ databases">
        <title>Genome mining of biosynthetic gene clusters to explore secondary metabolites of Streptomyces sp.</title>
        <authorList>
            <person name="Baig A."/>
            <person name="Ajitkumar Shintre N."/>
            <person name="Kumar H."/>
            <person name="Anbarasu A."/>
            <person name="Ramaiah S."/>
        </authorList>
    </citation>
    <scope>NUCLEOTIDE SEQUENCE [LARGE SCALE GENOMIC DNA]</scope>
    <source>
        <strain evidence="1 2">A01</strain>
    </source>
</reference>
<dbReference type="InterPro" id="IPR029074">
    <property type="entry name" value="Imm49"/>
</dbReference>
<dbReference type="Proteomes" id="UP001585053">
    <property type="component" value="Unassembled WGS sequence"/>
</dbReference>
<name>A0ABV5DVY2_9ACTN</name>
<dbReference type="RefSeq" id="WP_357226660.1">
    <property type="nucleotide sequence ID" value="NZ_JAYMRS010000004.1"/>
</dbReference>
<proteinExistence type="predicted"/>
<comment type="caution">
    <text evidence="1">The sequence shown here is derived from an EMBL/GenBank/DDBJ whole genome shotgun (WGS) entry which is preliminary data.</text>
</comment>
<evidence type="ECO:0000313" key="2">
    <source>
        <dbReference type="Proteomes" id="UP001585053"/>
    </source>
</evidence>
<organism evidence="1 2">
    <name type="scientific">Nocardiopsis alba</name>
    <dbReference type="NCBI Taxonomy" id="53437"/>
    <lineage>
        <taxon>Bacteria</taxon>
        <taxon>Bacillati</taxon>
        <taxon>Actinomycetota</taxon>
        <taxon>Actinomycetes</taxon>
        <taxon>Streptosporangiales</taxon>
        <taxon>Nocardiopsidaceae</taxon>
        <taxon>Nocardiopsis</taxon>
    </lineage>
</organism>
<keyword evidence="2" id="KW-1185">Reference proteome</keyword>
<sequence>MICLSVDPRASEILTWEMWTTWMQVAEAPFAMCVLEPDQTTERVINQKTRTLHHLPLGYTCDAGTWLDAFFLALTCRDEKRVASLCQISPEFLREASEHNGGAYDEYVYPWIAALQDFILDRPTLGENLYQAMDLSQPQNTTISSAEVLDSLTFPVMNTFYRLAQQDTARFDEAMEQALRLFHAYYTADEERARDREGTVPVHLFGIACLAYDLAQVAPDFDPDLDTPYFPKHILERSRHGEMPI</sequence>
<evidence type="ECO:0000313" key="1">
    <source>
        <dbReference type="EMBL" id="MFB8768747.1"/>
    </source>
</evidence>
<protein>
    <submittedName>
        <fullName evidence="1">Immunity 49 family protein</fullName>
    </submittedName>
</protein>
<gene>
    <name evidence="1" type="ORF">VSQ78_13635</name>
</gene>
<accession>A0ABV5DVY2</accession>
<dbReference type="Pfam" id="PF15575">
    <property type="entry name" value="Imm49"/>
    <property type="match status" value="1"/>
</dbReference>
<dbReference type="EMBL" id="JAYMRS010000004">
    <property type="protein sequence ID" value="MFB8768747.1"/>
    <property type="molecule type" value="Genomic_DNA"/>
</dbReference>